<gene>
    <name evidence="1" type="ORF">METZ01_LOCUS41031</name>
</gene>
<organism evidence="1">
    <name type="scientific">marine metagenome</name>
    <dbReference type="NCBI Taxonomy" id="408172"/>
    <lineage>
        <taxon>unclassified sequences</taxon>
        <taxon>metagenomes</taxon>
        <taxon>ecological metagenomes</taxon>
    </lineage>
</organism>
<sequence>VFFCWRDRPDDHGQQAMVVWWIWIVGGPDSGPNDHRFNEAQPRLVGRRVAGSVPEFTKRVLDGQDVMQL</sequence>
<name>A0A381RE92_9ZZZZ</name>
<feature type="non-terminal residue" evidence="1">
    <location>
        <position position="1"/>
    </location>
</feature>
<feature type="non-terminal residue" evidence="1">
    <location>
        <position position="69"/>
    </location>
</feature>
<dbReference type="AlphaFoldDB" id="A0A381RE92"/>
<protein>
    <submittedName>
        <fullName evidence="1">Uncharacterized protein</fullName>
    </submittedName>
</protein>
<reference evidence="1" key="1">
    <citation type="submission" date="2018-05" db="EMBL/GenBank/DDBJ databases">
        <authorList>
            <person name="Lanie J.A."/>
            <person name="Ng W.-L."/>
            <person name="Kazmierczak K.M."/>
            <person name="Andrzejewski T.M."/>
            <person name="Davidsen T.M."/>
            <person name="Wayne K.J."/>
            <person name="Tettelin H."/>
            <person name="Glass J.I."/>
            <person name="Rusch D."/>
            <person name="Podicherti R."/>
            <person name="Tsui H.-C.T."/>
            <person name="Winkler M.E."/>
        </authorList>
    </citation>
    <scope>NUCLEOTIDE SEQUENCE</scope>
</reference>
<proteinExistence type="predicted"/>
<accession>A0A381RE92</accession>
<evidence type="ECO:0000313" key="1">
    <source>
        <dbReference type="EMBL" id="SUZ88177.1"/>
    </source>
</evidence>
<dbReference type="EMBL" id="UINC01001759">
    <property type="protein sequence ID" value="SUZ88177.1"/>
    <property type="molecule type" value="Genomic_DNA"/>
</dbReference>